<proteinExistence type="predicted"/>
<comment type="caution">
    <text evidence="1">The sequence shown here is derived from an EMBL/GenBank/DDBJ whole genome shotgun (WGS) entry which is preliminary data.</text>
</comment>
<dbReference type="RefSeq" id="WP_171781599.1">
    <property type="nucleotide sequence ID" value="NZ_BKBC01000014.1"/>
</dbReference>
<sequence length="48" mass="5438">MRVAIAVNVDRKNQKGYDIVMAYNEHSVLKFAKRKATNGLNIGDIVYL</sequence>
<evidence type="ECO:0000313" key="2">
    <source>
        <dbReference type="Proteomes" id="UP000321089"/>
    </source>
</evidence>
<dbReference type="EMBL" id="BKBC01000014">
    <property type="protein sequence ID" value="GEQ20926.1"/>
    <property type="molecule type" value="Genomic_DNA"/>
</dbReference>
<dbReference type="AlphaFoldDB" id="A0A512TL30"/>
<evidence type="ECO:0000313" key="1">
    <source>
        <dbReference type="EMBL" id="GEQ20926.1"/>
    </source>
</evidence>
<reference evidence="1 2" key="1">
    <citation type="submission" date="2019-07" db="EMBL/GenBank/DDBJ databases">
        <title>Whole genome shotgun sequence of Clostridium butyricum NBRC 3858.</title>
        <authorList>
            <person name="Hosoyama A."/>
            <person name="Uohara A."/>
            <person name="Ohji S."/>
            <person name="Ichikawa N."/>
        </authorList>
    </citation>
    <scope>NUCLEOTIDE SEQUENCE [LARGE SCALE GENOMIC DNA]</scope>
    <source>
        <strain evidence="1 2">NBRC 3858</strain>
    </source>
</reference>
<protein>
    <submittedName>
        <fullName evidence="1">Uncharacterized protein</fullName>
    </submittedName>
</protein>
<gene>
    <name evidence="1" type="ORF">CBU02nite_14320</name>
</gene>
<organism evidence="1 2">
    <name type="scientific">Clostridium butyricum</name>
    <dbReference type="NCBI Taxonomy" id="1492"/>
    <lineage>
        <taxon>Bacteria</taxon>
        <taxon>Bacillati</taxon>
        <taxon>Bacillota</taxon>
        <taxon>Clostridia</taxon>
        <taxon>Eubacteriales</taxon>
        <taxon>Clostridiaceae</taxon>
        <taxon>Clostridium</taxon>
    </lineage>
</organism>
<dbReference type="Proteomes" id="UP000321089">
    <property type="component" value="Unassembled WGS sequence"/>
</dbReference>
<accession>A0A512TL30</accession>
<name>A0A512TL30_CLOBU</name>